<feature type="transmembrane region" description="Helical" evidence="2">
    <location>
        <begin position="246"/>
        <end position="272"/>
    </location>
</feature>
<reference evidence="4" key="1">
    <citation type="journal article" date="2019" name="Int. J. Syst. Evol. Microbiol.">
        <title>The Global Catalogue of Microorganisms (GCM) 10K type strain sequencing project: providing services to taxonomists for standard genome sequencing and annotation.</title>
        <authorList>
            <consortium name="The Broad Institute Genomics Platform"/>
            <consortium name="The Broad Institute Genome Sequencing Center for Infectious Disease"/>
            <person name="Wu L."/>
            <person name="Ma J."/>
        </authorList>
    </citation>
    <scope>NUCLEOTIDE SEQUENCE [LARGE SCALE GENOMIC DNA]</scope>
    <source>
        <strain evidence="4">JCM 17591</strain>
    </source>
</reference>
<comment type="caution">
    <text evidence="3">The sequence shown here is derived from an EMBL/GenBank/DDBJ whole genome shotgun (WGS) entry which is preliminary data.</text>
</comment>
<evidence type="ECO:0000256" key="2">
    <source>
        <dbReference type="SAM" id="Phobius"/>
    </source>
</evidence>
<keyword evidence="4" id="KW-1185">Reference proteome</keyword>
<feature type="compositionally biased region" description="Low complexity" evidence="1">
    <location>
        <begin position="79"/>
        <end position="104"/>
    </location>
</feature>
<protein>
    <recommendedName>
        <fullName evidence="5">ABC transporter</fullName>
    </recommendedName>
</protein>
<name>A0ABP8A4U2_9MICO</name>
<evidence type="ECO:0000313" key="3">
    <source>
        <dbReference type="EMBL" id="GAA4177715.1"/>
    </source>
</evidence>
<keyword evidence="2" id="KW-0472">Membrane</keyword>
<evidence type="ECO:0000256" key="1">
    <source>
        <dbReference type="SAM" id="MobiDB-lite"/>
    </source>
</evidence>
<feature type="transmembrane region" description="Helical" evidence="2">
    <location>
        <begin position="292"/>
        <end position="317"/>
    </location>
</feature>
<dbReference type="RefSeq" id="WP_344755248.1">
    <property type="nucleotide sequence ID" value="NZ_BAABBW010000004.1"/>
</dbReference>
<dbReference type="EMBL" id="BAABBW010000004">
    <property type="protein sequence ID" value="GAA4177715.1"/>
    <property type="molecule type" value="Genomic_DNA"/>
</dbReference>
<dbReference type="Proteomes" id="UP001501079">
    <property type="component" value="Unassembled WGS sequence"/>
</dbReference>
<feature type="region of interest" description="Disordered" evidence="1">
    <location>
        <begin position="116"/>
        <end position="166"/>
    </location>
</feature>
<evidence type="ECO:0008006" key="5">
    <source>
        <dbReference type="Google" id="ProtNLM"/>
    </source>
</evidence>
<feature type="transmembrane region" description="Helical" evidence="2">
    <location>
        <begin position="220"/>
        <end position="239"/>
    </location>
</feature>
<sequence length="344" mass="36312">MSDTTPTPRSDDEPTPLADETAREHATGEQPIEQPLTTSSDPADHTDTGVAPTLPPDYEPVSASDHVAPEPPPIAGDEPGAAPRFDAAAEGAAAEGAETDAAAPAAPVVGAPVEPTAVDETTSAPAPAPAAEPTPAPVPTPAPTPVQAPEPAPYGGPTYLQSPTEPKKRSNRGLGILIAVLAAVVFAAADLAATYGILLVRYGNDRALNYLESYAKGWDFWIPLAVFTAAFIALVAIVNRGRWWGYVLGSVFVALLVFASYYGAALLTSQAWNFTPGEFTDFTRDYFQSNITYLWVAAVVTFIALELVTWFGAWIAFHGQVAKRKNAEARAAYEADLDQQVSTY</sequence>
<gene>
    <name evidence="3" type="ORF">GCM10022287_26910</name>
</gene>
<keyword evidence="2" id="KW-0812">Transmembrane</keyword>
<proteinExistence type="predicted"/>
<keyword evidence="2" id="KW-1133">Transmembrane helix</keyword>
<feature type="region of interest" description="Disordered" evidence="1">
    <location>
        <begin position="1"/>
        <end position="104"/>
    </location>
</feature>
<feature type="transmembrane region" description="Helical" evidence="2">
    <location>
        <begin position="174"/>
        <end position="200"/>
    </location>
</feature>
<organism evidence="3 4">
    <name type="scientific">Gryllotalpicola koreensis</name>
    <dbReference type="NCBI Taxonomy" id="993086"/>
    <lineage>
        <taxon>Bacteria</taxon>
        <taxon>Bacillati</taxon>
        <taxon>Actinomycetota</taxon>
        <taxon>Actinomycetes</taxon>
        <taxon>Micrococcales</taxon>
        <taxon>Microbacteriaceae</taxon>
        <taxon>Gryllotalpicola</taxon>
    </lineage>
</organism>
<evidence type="ECO:0000313" key="4">
    <source>
        <dbReference type="Proteomes" id="UP001501079"/>
    </source>
</evidence>
<feature type="compositionally biased region" description="Pro residues" evidence="1">
    <location>
        <begin position="126"/>
        <end position="154"/>
    </location>
</feature>
<accession>A0ABP8A4U2</accession>